<protein>
    <submittedName>
        <fullName evidence="3">Uncharacterized protein</fullName>
    </submittedName>
</protein>
<evidence type="ECO:0000313" key="2">
    <source>
        <dbReference type="EMBL" id="MDG0866439.1"/>
    </source>
</evidence>
<dbReference type="Proteomes" id="UP001219901">
    <property type="component" value="Chromosome"/>
</dbReference>
<evidence type="ECO:0000256" key="1">
    <source>
        <dbReference type="SAM" id="MobiDB-lite"/>
    </source>
</evidence>
<feature type="compositionally biased region" description="Polar residues" evidence="1">
    <location>
        <begin position="1"/>
        <end position="11"/>
    </location>
</feature>
<dbReference type="Proteomes" id="UP001321249">
    <property type="component" value="Unassembled WGS sequence"/>
</dbReference>
<dbReference type="EMBL" id="WMBE01000001">
    <property type="protein sequence ID" value="MDG0866439.1"/>
    <property type="molecule type" value="Genomic_DNA"/>
</dbReference>
<evidence type="ECO:0000313" key="3">
    <source>
        <dbReference type="EMBL" id="WFG38847.1"/>
    </source>
</evidence>
<reference evidence="4 5" key="1">
    <citation type="submission" date="2019-11" db="EMBL/GenBank/DDBJ databases">
        <authorList>
            <person name="Cho J.-C."/>
        </authorList>
    </citation>
    <scope>NUCLEOTIDE SEQUENCE [LARGE SCALE GENOMIC DNA]</scope>
    <source>
        <strain evidence="3 4">JH1073</strain>
        <strain evidence="2 5">JH702</strain>
    </source>
</reference>
<feature type="region of interest" description="Disordered" evidence="1">
    <location>
        <begin position="1"/>
        <end position="62"/>
    </location>
</feature>
<gene>
    <name evidence="2" type="ORF">GKO46_05050</name>
    <name evidence="3" type="ORF">GKO48_04210</name>
</gene>
<dbReference type="EMBL" id="CP046147">
    <property type="protein sequence ID" value="WFG38847.1"/>
    <property type="molecule type" value="Genomic_DNA"/>
</dbReference>
<keyword evidence="4" id="KW-1185">Reference proteome</keyword>
<evidence type="ECO:0000313" key="4">
    <source>
        <dbReference type="Proteomes" id="UP001219901"/>
    </source>
</evidence>
<dbReference type="RefSeq" id="WP_342822130.1">
    <property type="nucleotide sequence ID" value="NZ_CP046146.1"/>
</dbReference>
<name>A0AAJ5ZCH9_9CHLR</name>
<organism evidence="3 4">
    <name type="scientific">Candidatus Lucifugimonas marina</name>
    <dbReference type="NCBI Taxonomy" id="3038979"/>
    <lineage>
        <taxon>Bacteria</taxon>
        <taxon>Bacillati</taxon>
        <taxon>Chloroflexota</taxon>
        <taxon>Dehalococcoidia</taxon>
        <taxon>SAR202 cluster</taxon>
        <taxon>Candidatus Lucifugimonadales</taxon>
        <taxon>Candidatus Lucifugimonadaceae</taxon>
        <taxon>Candidatus Lucifugimonas</taxon>
    </lineage>
</organism>
<reference evidence="3" key="2">
    <citation type="journal article" date="2023" name="Nat. Commun.">
        <title>Cultivation of marine bacteria of the SAR202 clade.</title>
        <authorList>
            <person name="Lim Y."/>
            <person name="Seo J.H."/>
            <person name="Giovannoni S.J."/>
            <person name="Kang I."/>
            <person name="Cho J.C."/>
        </authorList>
    </citation>
    <scope>NUCLEOTIDE SEQUENCE</scope>
    <source>
        <strain evidence="3">JH1073</strain>
    </source>
</reference>
<reference evidence="4" key="3">
    <citation type="submission" date="2023-06" db="EMBL/GenBank/DDBJ databases">
        <title>Pangenomics reveal diversification of enzyme families and niche specialization in globally abundant SAR202 bacteria.</title>
        <authorList>
            <person name="Saw J.H.W."/>
        </authorList>
    </citation>
    <scope>NUCLEOTIDE SEQUENCE [LARGE SCALE GENOMIC DNA]</scope>
    <source>
        <strain evidence="4">JH1073</strain>
    </source>
</reference>
<feature type="compositionally biased region" description="Polar residues" evidence="1">
    <location>
        <begin position="51"/>
        <end position="61"/>
    </location>
</feature>
<sequence>MPDGLPNTTREMFTPTIELGPAPDSTTVVNPEPTRVSVVTPAPSTEVAASPASSTPDNPTVSPVKAPPLGTIELAISDLHPTDCALNSGFGSGNWGTAPGPTPTSIERPEHLDGVTRDAYIRRAHSITVNLLSWSEDFENLWVYDLNPQQEAAALNTLSLNTSRLCDAVELLEPSLEFLPVDELLRESLRSRHAWSSLAIEHLVTLGSSRSEIIEMLRKSSHGLISEVQSALEDLSATRIRSDVEIELSQLDLRFVLPERWVLGGTERQPIILAPYELQFVDQRSAVLGTWEYGTAARLRRFRNFAQTTSSEAAEKFVGLANRLGNVVNSSSGLMFGVDTISTQIFNEEVDMTFVQLIAVAGDYTFIVDYGCQSEEKRFCDAVADVVEGIRIVEQAS</sequence>
<dbReference type="AlphaFoldDB" id="A0AAJ5ZCH9"/>
<proteinExistence type="predicted"/>
<evidence type="ECO:0000313" key="5">
    <source>
        <dbReference type="Proteomes" id="UP001321249"/>
    </source>
</evidence>
<accession>A0AAJ5ZCH9</accession>